<protein>
    <recommendedName>
        <fullName evidence="7">UPF0056 membrane protein</fullName>
    </recommendedName>
</protein>
<name>A0A5B9QN99_9BACT</name>
<dbReference type="NCBIfam" id="TIGR00427">
    <property type="entry name" value="NAAT family transporter"/>
    <property type="match status" value="1"/>
</dbReference>
<feature type="transmembrane region" description="Helical" evidence="7">
    <location>
        <begin position="106"/>
        <end position="128"/>
    </location>
</feature>
<evidence type="ECO:0000256" key="6">
    <source>
        <dbReference type="ARBA" id="ARBA00023136"/>
    </source>
</evidence>
<comment type="similarity">
    <text evidence="2 7">Belongs to the UPF0056 (MarC) family.</text>
</comment>
<dbReference type="Proteomes" id="UP000323917">
    <property type="component" value="Chromosome"/>
</dbReference>
<evidence type="ECO:0000256" key="3">
    <source>
        <dbReference type="ARBA" id="ARBA00022475"/>
    </source>
</evidence>
<dbReference type="GO" id="GO:0005886">
    <property type="term" value="C:plasma membrane"/>
    <property type="evidence" value="ECO:0007669"/>
    <property type="project" value="UniProtKB-SubCell"/>
</dbReference>
<gene>
    <name evidence="8" type="ORF">Pr1d_27720</name>
</gene>
<dbReference type="AlphaFoldDB" id="A0A5B9QN99"/>
<dbReference type="InterPro" id="IPR002771">
    <property type="entry name" value="Multi_antbiot-R_MarC"/>
</dbReference>
<dbReference type="KEGG" id="bgok:Pr1d_27720"/>
<feature type="transmembrane region" description="Helical" evidence="7">
    <location>
        <begin position="170"/>
        <end position="192"/>
    </location>
</feature>
<comment type="subcellular location">
    <subcellularLocation>
        <location evidence="1 7">Cell membrane</location>
        <topology evidence="1 7">Multi-pass membrane protein</topology>
    </subcellularLocation>
</comment>
<feature type="transmembrane region" description="Helical" evidence="7">
    <location>
        <begin position="71"/>
        <end position="94"/>
    </location>
</feature>
<proteinExistence type="inferred from homology"/>
<accession>A0A5B9QN99</accession>
<feature type="transmembrane region" description="Helical" evidence="7">
    <location>
        <begin position="140"/>
        <end position="158"/>
    </location>
</feature>
<evidence type="ECO:0000256" key="7">
    <source>
        <dbReference type="RuleBase" id="RU362048"/>
    </source>
</evidence>
<keyword evidence="9" id="KW-1185">Reference proteome</keyword>
<reference evidence="8 9" key="1">
    <citation type="submission" date="2019-08" db="EMBL/GenBank/DDBJ databases">
        <title>Deep-cultivation of Planctomycetes and their phenomic and genomic characterization uncovers novel biology.</title>
        <authorList>
            <person name="Wiegand S."/>
            <person name="Jogler M."/>
            <person name="Boedeker C."/>
            <person name="Pinto D."/>
            <person name="Vollmers J."/>
            <person name="Rivas-Marin E."/>
            <person name="Kohn T."/>
            <person name="Peeters S.H."/>
            <person name="Heuer A."/>
            <person name="Rast P."/>
            <person name="Oberbeckmann S."/>
            <person name="Bunk B."/>
            <person name="Jeske O."/>
            <person name="Meyerdierks A."/>
            <person name="Storesund J.E."/>
            <person name="Kallscheuer N."/>
            <person name="Luecker S."/>
            <person name="Lage O.M."/>
            <person name="Pohl T."/>
            <person name="Merkel B.J."/>
            <person name="Hornburger P."/>
            <person name="Mueller R.-W."/>
            <person name="Bruemmer F."/>
            <person name="Labrenz M."/>
            <person name="Spormann A.M."/>
            <person name="Op den Camp H."/>
            <person name="Overmann J."/>
            <person name="Amann R."/>
            <person name="Jetten M.S.M."/>
            <person name="Mascher T."/>
            <person name="Medema M.H."/>
            <person name="Devos D.P."/>
            <person name="Kaster A.-K."/>
            <person name="Ovreas L."/>
            <person name="Rohde M."/>
            <person name="Galperin M.Y."/>
            <person name="Jogler C."/>
        </authorList>
    </citation>
    <scope>NUCLEOTIDE SEQUENCE [LARGE SCALE GENOMIC DNA]</scope>
    <source>
        <strain evidence="8 9">Pr1d</strain>
    </source>
</reference>
<organism evidence="8 9">
    <name type="scientific">Bythopirellula goksoeyrii</name>
    <dbReference type="NCBI Taxonomy" id="1400387"/>
    <lineage>
        <taxon>Bacteria</taxon>
        <taxon>Pseudomonadati</taxon>
        <taxon>Planctomycetota</taxon>
        <taxon>Planctomycetia</taxon>
        <taxon>Pirellulales</taxon>
        <taxon>Lacipirellulaceae</taxon>
        <taxon>Bythopirellula</taxon>
    </lineage>
</organism>
<dbReference type="EMBL" id="CP042913">
    <property type="protein sequence ID" value="QEG35473.1"/>
    <property type="molecule type" value="Genomic_DNA"/>
</dbReference>
<dbReference type="Pfam" id="PF01914">
    <property type="entry name" value="MarC"/>
    <property type="match status" value="1"/>
</dbReference>
<keyword evidence="4 7" id="KW-0812">Transmembrane</keyword>
<dbReference type="RefSeq" id="WP_148073980.1">
    <property type="nucleotide sequence ID" value="NZ_CP042913.1"/>
</dbReference>
<dbReference type="OrthoDB" id="21094at2"/>
<evidence type="ECO:0000256" key="5">
    <source>
        <dbReference type="ARBA" id="ARBA00022989"/>
    </source>
</evidence>
<evidence type="ECO:0000313" key="9">
    <source>
        <dbReference type="Proteomes" id="UP000323917"/>
    </source>
</evidence>
<feature type="transmembrane region" description="Helical" evidence="7">
    <location>
        <begin position="44"/>
        <end position="65"/>
    </location>
</feature>
<keyword evidence="3" id="KW-1003">Cell membrane</keyword>
<keyword evidence="5 7" id="KW-1133">Transmembrane helix</keyword>
<evidence type="ECO:0000313" key="8">
    <source>
        <dbReference type="EMBL" id="QEG35473.1"/>
    </source>
</evidence>
<keyword evidence="6 7" id="KW-0472">Membrane</keyword>
<feature type="transmembrane region" description="Helical" evidence="7">
    <location>
        <begin position="12"/>
        <end position="32"/>
    </location>
</feature>
<dbReference type="PANTHER" id="PTHR33508:SF1">
    <property type="entry name" value="UPF0056 MEMBRANE PROTEIN YHCE"/>
    <property type="match status" value="1"/>
</dbReference>
<dbReference type="PANTHER" id="PTHR33508">
    <property type="entry name" value="UPF0056 MEMBRANE PROTEIN YHCE"/>
    <property type="match status" value="1"/>
</dbReference>
<evidence type="ECO:0000256" key="1">
    <source>
        <dbReference type="ARBA" id="ARBA00004651"/>
    </source>
</evidence>
<sequence length="205" mass="21755">MDQLVADFLTFFTTIDPIGTLTLFVGLTASVAPEDRRRIAKRAIVYSAAILLVFIALGQLFLGSIGIQLAAFQLAGGIIFFLFGLQMVFGSGAAAENPARDRDHDVAVYPLAVPSIASPGAILASVVLTDNREFTFAEQVTTSCLLLAVLGITLIMLLQANRIYAYLGKAGSSLVVRVMGMVLAGLAVEMILEALVELKPMFDGA</sequence>
<evidence type="ECO:0000256" key="2">
    <source>
        <dbReference type="ARBA" id="ARBA00009784"/>
    </source>
</evidence>
<evidence type="ECO:0000256" key="4">
    <source>
        <dbReference type="ARBA" id="ARBA00022692"/>
    </source>
</evidence>